<dbReference type="Pfam" id="PF00175">
    <property type="entry name" value="NAD_binding_1"/>
    <property type="match status" value="1"/>
</dbReference>
<organism evidence="4 5">
    <name type="scientific">Naasia lichenicola</name>
    <dbReference type="NCBI Taxonomy" id="2565933"/>
    <lineage>
        <taxon>Bacteria</taxon>
        <taxon>Bacillati</taxon>
        <taxon>Actinomycetota</taxon>
        <taxon>Actinomycetes</taxon>
        <taxon>Micrococcales</taxon>
        <taxon>Microbacteriaceae</taxon>
        <taxon>Naasia</taxon>
    </lineage>
</organism>
<dbReference type="AlphaFoldDB" id="A0A4S4FEN6"/>
<protein>
    <submittedName>
        <fullName evidence="4">Oxidoreductase</fullName>
    </submittedName>
</protein>
<feature type="transmembrane region" description="Helical" evidence="2">
    <location>
        <begin position="222"/>
        <end position="240"/>
    </location>
</feature>
<dbReference type="PROSITE" id="PS51384">
    <property type="entry name" value="FAD_FR"/>
    <property type="match status" value="1"/>
</dbReference>
<dbReference type="RefSeq" id="WP_136428921.1">
    <property type="nucleotide sequence ID" value="NZ_SSSM01000006.1"/>
</dbReference>
<keyword evidence="2" id="KW-0472">Membrane</keyword>
<dbReference type="PANTHER" id="PTHR47354:SF5">
    <property type="entry name" value="PROTEIN RFBI"/>
    <property type="match status" value="1"/>
</dbReference>
<dbReference type="InterPro" id="IPR017927">
    <property type="entry name" value="FAD-bd_FR_type"/>
</dbReference>
<evidence type="ECO:0000256" key="2">
    <source>
        <dbReference type="SAM" id="Phobius"/>
    </source>
</evidence>
<dbReference type="CDD" id="cd00322">
    <property type="entry name" value="FNR_like"/>
    <property type="match status" value="1"/>
</dbReference>
<evidence type="ECO:0000313" key="5">
    <source>
        <dbReference type="Proteomes" id="UP000309133"/>
    </source>
</evidence>
<keyword evidence="5" id="KW-1185">Reference proteome</keyword>
<dbReference type="InterPro" id="IPR050415">
    <property type="entry name" value="MRET"/>
</dbReference>
<name>A0A4S4FEN6_9MICO</name>
<dbReference type="GO" id="GO:0016491">
    <property type="term" value="F:oxidoreductase activity"/>
    <property type="evidence" value="ECO:0007669"/>
    <property type="project" value="InterPro"/>
</dbReference>
<feature type="transmembrane region" description="Helical" evidence="2">
    <location>
        <begin position="126"/>
        <end position="154"/>
    </location>
</feature>
<feature type="transmembrane region" description="Helical" evidence="2">
    <location>
        <begin position="79"/>
        <end position="106"/>
    </location>
</feature>
<dbReference type="OrthoDB" id="9801223at2"/>
<evidence type="ECO:0000313" key="4">
    <source>
        <dbReference type="EMBL" id="THG28561.1"/>
    </source>
</evidence>
<comment type="caution">
    <text evidence="4">The sequence shown here is derived from an EMBL/GenBank/DDBJ whole genome shotgun (WGS) entry which is preliminary data.</text>
</comment>
<comment type="cofactor">
    <cofactor evidence="1">
        <name>FAD</name>
        <dbReference type="ChEBI" id="CHEBI:57692"/>
    </cofactor>
</comment>
<feature type="transmembrane region" description="Helical" evidence="2">
    <location>
        <begin position="20"/>
        <end position="40"/>
    </location>
</feature>
<reference evidence="4 5" key="1">
    <citation type="submission" date="2019-04" db="EMBL/GenBank/DDBJ databases">
        <authorList>
            <person name="Jiang L."/>
        </authorList>
    </citation>
    <scope>NUCLEOTIDE SEQUENCE [LARGE SCALE GENOMIC DNA]</scope>
    <source>
        <strain evidence="4 5">YIM 131853</strain>
    </source>
</reference>
<accession>A0A4S4FEN6</accession>
<feature type="transmembrane region" description="Helical" evidence="2">
    <location>
        <begin position="252"/>
        <end position="274"/>
    </location>
</feature>
<dbReference type="SUPFAM" id="SSF63380">
    <property type="entry name" value="Riboflavin synthase domain-like"/>
    <property type="match status" value="1"/>
</dbReference>
<feature type="transmembrane region" description="Helical" evidence="2">
    <location>
        <begin position="46"/>
        <end position="67"/>
    </location>
</feature>
<keyword evidence="2" id="KW-0812">Transmembrane</keyword>
<dbReference type="Gene3D" id="3.40.50.80">
    <property type="entry name" value="Nucleotide-binding domain of ferredoxin-NADP reductase (FNR) module"/>
    <property type="match status" value="1"/>
</dbReference>
<dbReference type="PANTHER" id="PTHR47354">
    <property type="entry name" value="NADH OXIDOREDUCTASE HCR"/>
    <property type="match status" value="1"/>
</dbReference>
<evidence type="ECO:0000256" key="1">
    <source>
        <dbReference type="ARBA" id="ARBA00001974"/>
    </source>
</evidence>
<dbReference type="SUPFAM" id="SSF52343">
    <property type="entry name" value="Ferredoxin reductase-like, C-terminal NADP-linked domain"/>
    <property type="match status" value="1"/>
</dbReference>
<feature type="transmembrane region" description="Helical" evidence="2">
    <location>
        <begin position="166"/>
        <end position="185"/>
    </location>
</feature>
<dbReference type="Gene3D" id="2.40.30.10">
    <property type="entry name" value="Translation factors"/>
    <property type="match status" value="1"/>
</dbReference>
<dbReference type="InterPro" id="IPR001433">
    <property type="entry name" value="OxRdtase_FAD/NAD-bd"/>
</dbReference>
<sequence length="504" mass="53980">MIATIDRTLSRVPMYRLMSIALGVILVAAIISSLAGALFYSPLSLILSAVVAVLSTALTSRLFALIFRSRVHGESSIITGLIIFFLMLPSVEVGGLLVIALVGFFAGASKYVLAWRGRHLFNPAAIGAFIVSLTGLGAAGWWVATLPLLPFVVLGGAAILWRTRTLIVPLVFIGTTYLLVITPLLSFGADAFATAIVSYPILFLGMFMLTEPLTLPPRRWQQVVVALVVAVLFALPLYLGSYLSTSLSFGNFYLSQEFALVIGNLVAAAIALPAGARLRLIGSREVGPGSLEFAFESDRPLRRRAGQYAELHVPHRRADARGERRHLTVVSAPESSGRDITVAVRMPERRSSFKSALAELKQGDDVRLTWLGGDFLLPKDEKTPVLLVAGGIGITPFVGQFAEAAAGGRDVTLVYRASSSDDLLYRDELAAARAPVVVVTRDEPTDLPFGWSWQPDLAAAFASLASVGSRTALLSGTPTFVARATGALRAAGVKRIHTDRFSGY</sequence>
<dbReference type="InterPro" id="IPR039261">
    <property type="entry name" value="FNR_nucleotide-bd"/>
</dbReference>
<dbReference type="InterPro" id="IPR017938">
    <property type="entry name" value="Riboflavin_synthase-like_b-brl"/>
</dbReference>
<proteinExistence type="predicted"/>
<feature type="transmembrane region" description="Helical" evidence="2">
    <location>
        <begin position="191"/>
        <end position="210"/>
    </location>
</feature>
<dbReference type="EMBL" id="SSSM01000006">
    <property type="protein sequence ID" value="THG28561.1"/>
    <property type="molecule type" value="Genomic_DNA"/>
</dbReference>
<dbReference type="Proteomes" id="UP000309133">
    <property type="component" value="Unassembled WGS sequence"/>
</dbReference>
<gene>
    <name evidence="4" type="ORF">E6C64_17280</name>
</gene>
<evidence type="ECO:0000259" key="3">
    <source>
        <dbReference type="PROSITE" id="PS51384"/>
    </source>
</evidence>
<keyword evidence="2" id="KW-1133">Transmembrane helix</keyword>
<feature type="domain" description="FAD-binding FR-type" evidence="3">
    <location>
        <begin position="273"/>
        <end position="378"/>
    </location>
</feature>